<evidence type="ECO:0000313" key="1">
    <source>
        <dbReference type="EMBL" id="JAH22279.1"/>
    </source>
</evidence>
<name>A0A0E9QZL7_ANGAN</name>
<reference evidence="1" key="2">
    <citation type="journal article" date="2015" name="Fish Shellfish Immunol.">
        <title>Early steps in the European eel (Anguilla anguilla)-Vibrio vulnificus interaction in the gills: Role of the RtxA13 toxin.</title>
        <authorList>
            <person name="Callol A."/>
            <person name="Pajuelo D."/>
            <person name="Ebbesson L."/>
            <person name="Teles M."/>
            <person name="MacKenzie S."/>
            <person name="Amaro C."/>
        </authorList>
    </citation>
    <scope>NUCLEOTIDE SEQUENCE</scope>
</reference>
<accession>A0A0E9QZL7</accession>
<dbReference type="EMBL" id="GBXM01086298">
    <property type="protein sequence ID" value="JAH22279.1"/>
    <property type="molecule type" value="Transcribed_RNA"/>
</dbReference>
<dbReference type="AlphaFoldDB" id="A0A0E9QZL7"/>
<protein>
    <submittedName>
        <fullName evidence="1">Uncharacterized protein</fullName>
    </submittedName>
</protein>
<sequence>MYKMLHLKMLNSCTYRCKYLYYCCCRSGYL</sequence>
<reference evidence="1" key="1">
    <citation type="submission" date="2014-11" db="EMBL/GenBank/DDBJ databases">
        <authorList>
            <person name="Amaro Gonzalez C."/>
        </authorList>
    </citation>
    <scope>NUCLEOTIDE SEQUENCE</scope>
</reference>
<proteinExistence type="predicted"/>
<organism evidence="1">
    <name type="scientific">Anguilla anguilla</name>
    <name type="common">European freshwater eel</name>
    <name type="synonym">Muraena anguilla</name>
    <dbReference type="NCBI Taxonomy" id="7936"/>
    <lineage>
        <taxon>Eukaryota</taxon>
        <taxon>Metazoa</taxon>
        <taxon>Chordata</taxon>
        <taxon>Craniata</taxon>
        <taxon>Vertebrata</taxon>
        <taxon>Euteleostomi</taxon>
        <taxon>Actinopterygii</taxon>
        <taxon>Neopterygii</taxon>
        <taxon>Teleostei</taxon>
        <taxon>Anguilliformes</taxon>
        <taxon>Anguillidae</taxon>
        <taxon>Anguilla</taxon>
    </lineage>
</organism>